<feature type="transmembrane region" description="Helical" evidence="1">
    <location>
        <begin position="54"/>
        <end position="76"/>
    </location>
</feature>
<accession>A0ABX7VBC8</accession>
<dbReference type="EMBL" id="CP072426">
    <property type="protein sequence ID" value="QTL37770.1"/>
    <property type="molecule type" value="Genomic_DNA"/>
</dbReference>
<dbReference type="RefSeq" id="WP_209053950.1">
    <property type="nucleotide sequence ID" value="NZ_CP072426.1"/>
</dbReference>
<organism evidence="2 3">
    <name type="scientific">Pseudoalteromonas viridis</name>
    <dbReference type="NCBI Taxonomy" id="339617"/>
    <lineage>
        <taxon>Bacteria</taxon>
        <taxon>Pseudomonadati</taxon>
        <taxon>Pseudomonadota</taxon>
        <taxon>Gammaproteobacteria</taxon>
        <taxon>Alteromonadales</taxon>
        <taxon>Pseudoalteromonadaceae</taxon>
        <taxon>Pseudoalteromonas</taxon>
    </lineage>
</organism>
<keyword evidence="1" id="KW-0472">Membrane</keyword>
<proteinExistence type="predicted"/>
<dbReference type="Proteomes" id="UP000665025">
    <property type="component" value="Chromosome 2"/>
</dbReference>
<protein>
    <submittedName>
        <fullName evidence="2">Uncharacterized protein</fullName>
    </submittedName>
</protein>
<evidence type="ECO:0000313" key="2">
    <source>
        <dbReference type="EMBL" id="QTL37770.1"/>
    </source>
</evidence>
<name>A0ABX7VBC8_9GAMM</name>
<sequence>MPIHLIMCVIVYRKVRDSKATQLRALTETIAIELHAGLAIQMAKGLRLIGLVYWRHHCPLSGGLIPVFFFIINLIAKAKI</sequence>
<reference evidence="2 3" key="1">
    <citation type="submission" date="2021-03" db="EMBL/GenBank/DDBJ databases">
        <title>Complete Genome of Pseudoalteromonas viridis Strain BBR56, a new biocontrol bacterial candidate.</title>
        <authorList>
            <person name="Handayani D.P."/>
            <person name="Isnansetyo A."/>
            <person name="Istiqomah I."/>
            <person name="Jumina J."/>
        </authorList>
    </citation>
    <scope>NUCLEOTIDE SEQUENCE [LARGE SCALE GENOMIC DNA]</scope>
    <source>
        <strain evidence="2 3">BBR56</strain>
    </source>
</reference>
<evidence type="ECO:0000313" key="3">
    <source>
        <dbReference type="Proteomes" id="UP000665025"/>
    </source>
</evidence>
<gene>
    <name evidence="2" type="ORF">J5X90_18675</name>
</gene>
<evidence type="ECO:0000256" key="1">
    <source>
        <dbReference type="SAM" id="Phobius"/>
    </source>
</evidence>
<keyword evidence="1" id="KW-0812">Transmembrane</keyword>
<keyword evidence="3" id="KW-1185">Reference proteome</keyword>
<keyword evidence="1" id="KW-1133">Transmembrane helix</keyword>